<feature type="region of interest" description="Disordered" evidence="1">
    <location>
        <begin position="39"/>
        <end position="62"/>
    </location>
</feature>
<gene>
    <name evidence="2" type="ORF">EDD30_7724</name>
</gene>
<evidence type="ECO:0000313" key="3">
    <source>
        <dbReference type="Proteomes" id="UP000271683"/>
    </source>
</evidence>
<evidence type="ECO:0000256" key="1">
    <source>
        <dbReference type="SAM" id="MobiDB-lite"/>
    </source>
</evidence>
<organism evidence="2 3">
    <name type="scientific">Couchioplanes caeruleus</name>
    <dbReference type="NCBI Taxonomy" id="56438"/>
    <lineage>
        <taxon>Bacteria</taxon>
        <taxon>Bacillati</taxon>
        <taxon>Actinomycetota</taxon>
        <taxon>Actinomycetes</taxon>
        <taxon>Micromonosporales</taxon>
        <taxon>Micromonosporaceae</taxon>
        <taxon>Couchioplanes</taxon>
    </lineage>
</organism>
<comment type="caution">
    <text evidence="2">The sequence shown here is derived from an EMBL/GenBank/DDBJ whole genome shotgun (WGS) entry which is preliminary data.</text>
</comment>
<dbReference type="EMBL" id="RJKL01000002">
    <property type="protein sequence ID" value="ROP21321.1"/>
    <property type="molecule type" value="Genomic_DNA"/>
</dbReference>
<reference evidence="2 3" key="1">
    <citation type="submission" date="2018-11" db="EMBL/GenBank/DDBJ databases">
        <title>Sequencing the genomes of 1000 actinobacteria strains.</title>
        <authorList>
            <person name="Klenk H.-P."/>
        </authorList>
    </citation>
    <scope>NUCLEOTIDE SEQUENCE [LARGE SCALE GENOMIC DNA]</scope>
    <source>
        <strain evidence="2 3">DSM 43634</strain>
    </source>
</reference>
<protein>
    <submittedName>
        <fullName evidence="2">Uncharacterized protein</fullName>
    </submittedName>
</protein>
<proteinExistence type="predicted"/>
<evidence type="ECO:0000313" key="2">
    <source>
        <dbReference type="EMBL" id="ROP21321.1"/>
    </source>
</evidence>
<sequence length="62" mass="6557">MPGLLVHCYEYTAVSGLHAGVMKTRLDYMSKPTHVSGIAESVTHPQGGTATPRHPGPIEASL</sequence>
<name>A0A3N1FTJ2_9ACTN</name>
<accession>A0A3N1FTJ2</accession>
<dbReference type="AlphaFoldDB" id="A0A3N1FTJ2"/>
<dbReference type="Proteomes" id="UP000271683">
    <property type="component" value="Unassembled WGS sequence"/>
</dbReference>